<feature type="region of interest" description="Disordered" evidence="1">
    <location>
        <begin position="67"/>
        <end position="93"/>
    </location>
</feature>
<evidence type="ECO:0008006" key="4">
    <source>
        <dbReference type="Google" id="ProtNLM"/>
    </source>
</evidence>
<sequence length="123" mass="13719">MLHNESVQLVAWGTNFGDPFENTPLGPLGVDAYDKHFDPGERCLFVDQTYALARGGAFFRYNVLEQPKGKGRRSPAGGPPSAKGVGHDRLRPEELPGRLAVQKLFRQRKWIKGWTILLTGTDK</sequence>
<gene>
    <name evidence="2" type="ORF">PCOR1329_LOCUS60750</name>
</gene>
<accession>A0ABN9VVR3</accession>
<protein>
    <recommendedName>
        <fullName evidence="4">Poly(ADP-ribose) glycohydrolase</fullName>
    </recommendedName>
</protein>
<comment type="caution">
    <text evidence="2">The sequence shown here is derived from an EMBL/GenBank/DDBJ whole genome shotgun (WGS) entry which is preliminary data.</text>
</comment>
<organism evidence="2 3">
    <name type="scientific">Prorocentrum cordatum</name>
    <dbReference type="NCBI Taxonomy" id="2364126"/>
    <lineage>
        <taxon>Eukaryota</taxon>
        <taxon>Sar</taxon>
        <taxon>Alveolata</taxon>
        <taxon>Dinophyceae</taxon>
        <taxon>Prorocentrales</taxon>
        <taxon>Prorocentraceae</taxon>
        <taxon>Prorocentrum</taxon>
    </lineage>
</organism>
<evidence type="ECO:0000256" key="1">
    <source>
        <dbReference type="SAM" id="MobiDB-lite"/>
    </source>
</evidence>
<proteinExistence type="predicted"/>
<dbReference type="Proteomes" id="UP001189429">
    <property type="component" value="Unassembled WGS sequence"/>
</dbReference>
<evidence type="ECO:0000313" key="3">
    <source>
        <dbReference type="Proteomes" id="UP001189429"/>
    </source>
</evidence>
<dbReference type="EMBL" id="CAUYUJ010017616">
    <property type="protein sequence ID" value="CAK0876330.1"/>
    <property type="molecule type" value="Genomic_DNA"/>
</dbReference>
<name>A0ABN9VVR3_9DINO</name>
<reference evidence="2" key="1">
    <citation type="submission" date="2023-10" db="EMBL/GenBank/DDBJ databases">
        <authorList>
            <person name="Chen Y."/>
            <person name="Shah S."/>
            <person name="Dougan E. K."/>
            <person name="Thang M."/>
            <person name="Chan C."/>
        </authorList>
    </citation>
    <scope>NUCLEOTIDE SEQUENCE [LARGE SCALE GENOMIC DNA]</scope>
</reference>
<evidence type="ECO:0000313" key="2">
    <source>
        <dbReference type="EMBL" id="CAK0876330.1"/>
    </source>
</evidence>
<keyword evidence="3" id="KW-1185">Reference proteome</keyword>